<dbReference type="InterPro" id="IPR009297">
    <property type="entry name" value="DUF952"/>
</dbReference>
<name>A0AAE0X4Z0_9PEZI</name>
<evidence type="ECO:0000313" key="2">
    <source>
        <dbReference type="Proteomes" id="UP001270362"/>
    </source>
</evidence>
<dbReference type="PANTHER" id="PTHR34129">
    <property type="entry name" value="BLR1139 PROTEIN"/>
    <property type="match status" value="1"/>
</dbReference>
<accession>A0AAE0X4Z0</accession>
<sequence>MPPVAPPSPLPEFVYKIAPETPPSPIPDAYPLSDLDRQDGFVHLSASWQVPITADLFFKDTPSFWIIKLRLSNFPSDAVKWDEVEGTNGCPHLYGNFGHQDVVSIKAFHRPEGQSWSHVLQGQAAWLE</sequence>
<reference evidence="1" key="2">
    <citation type="submission" date="2023-06" db="EMBL/GenBank/DDBJ databases">
        <authorList>
            <consortium name="Lawrence Berkeley National Laboratory"/>
            <person name="Haridas S."/>
            <person name="Hensen N."/>
            <person name="Bonometti L."/>
            <person name="Westerberg I."/>
            <person name="Brannstrom I.O."/>
            <person name="Guillou S."/>
            <person name="Cros-Aarteil S."/>
            <person name="Calhoun S."/>
            <person name="Kuo A."/>
            <person name="Mondo S."/>
            <person name="Pangilinan J."/>
            <person name="Riley R."/>
            <person name="Labutti K."/>
            <person name="Andreopoulos B."/>
            <person name="Lipzen A."/>
            <person name="Chen C."/>
            <person name="Yanf M."/>
            <person name="Daum C."/>
            <person name="Ng V."/>
            <person name="Clum A."/>
            <person name="Steindorff A."/>
            <person name="Ohm R."/>
            <person name="Martin F."/>
            <person name="Silar P."/>
            <person name="Natvig D."/>
            <person name="Lalanne C."/>
            <person name="Gautier V."/>
            <person name="Ament-Velasquez S.L."/>
            <person name="Kruys A."/>
            <person name="Hutchinson M.I."/>
            <person name="Powell A.J."/>
            <person name="Barry K."/>
            <person name="Miller A.N."/>
            <person name="Grigoriev I.V."/>
            <person name="Debuchy R."/>
            <person name="Gladieux P."/>
            <person name="Thoren M.H."/>
            <person name="Johannesson H."/>
        </authorList>
    </citation>
    <scope>NUCLEOTIDE SEQUENCE</scope>
    <source>
        <strain evidence="1">CBS 314.62</strain>
    </source>
</reference>
<dbReference type="SUPFAM" id="SSF56399">
    <property type="entry name" value="ADP-ribosylation"/>
    <property type="match status" value="1"/>
</dbReference>
<dbReference type="Proteomes" id="UP001270362">
    <property type="component" value="Unassembled WGS sequence"/>
</dbReference>
<dbReference type="Pfam" id="PF06108">
    <property type="entry name" value="DUF952"/>
    <property type="match status" value="1"/>
</dbReference>
<protein>
    <recommendedName>
        <fullName evidence="3">DUF952 domain-containing protein</fullName>
    </recommendedName>
</protein>
<organism evidence="1 2">
    <name type="scientific">Podospora appendiculata</name>
    <dbReference type="NCBI Taxonomy" id="314037"/>
    <lineage>
        <taxon>Eukaryota</taxon>
        <taxon>Fungi</taxon>
        <taxon>Dikarya</taxon>
        <taxon>Ascomycota</taxon>
        <taxon>Pezizomycotina</taxon>
        <taxon>Sordariomycetes</taxon>
        <taxon>Sordariomycetidae</taxon>
        <taxon>Sordariales</taxon>
        <taxon>Podosporaceae</taxon>
        <taxon>Podospora</taxon>
    </lineage>
</organism>
<dbReference type="Gene3D" id="3.20.170.20">
    <property type="entry name" value="Protein of unknown function DUF952"/>
    <property type="match status" value="1"/>
</dbReference>
<reference evidence="1" key="1">
    <citation type="journal article" date="2023" name="Mol. Phylogenet. Evol.">
        <title>Genome-scale phylogeny and comparative genomics of the fungal order Sordariales.</title>
        <authorList>
            <person name="Hensen N."/>
            <person name="Bonometti L."/>
            <person name="Westerberg I."/>
            <person name="Brannstrom I.O."/>
            <person name="Guillou S."/>
            <person name="Cros-Aarteil S."/>
            <person name="Calhoun S."/>
            <person name="Haridas S."/>
            <person name="Kuo A."/>
            <person name="Mondo S."/>
            <person name="Pangilinan J."/>
            <person name="Riley R."/>
            <person name="LaButti K."/>
            <person name="Andreopoulos B."/>
            <person name="Lipzen A."/>
            <person name="Chen C."/>
            <person name="Yan M."/>
            <person name="Daum C."/>
            <person name="Ng V."/>
            <person name="Clum A."/>
            <person name="Steindorff A."/>
            <person name="Ohm R.A."/>
            <person name="Martin F."/>
            <person name="Silar P."/>
            <person name="Natvig D.O."/>
            <person name="Lalanne C."/>
            <person name="Gautier V."/>
            <person name="Ament-Velasquez S.L."/>
            <person name="Kruys A."/>
            <person name="Hutchinson M.I."/>
            <person name="Powell A.J."/>
            <person name="Barry K."/>
            <person name="Miller A.N."/>
            <person name="Grigoriev I.V."/>
            <person name="Debuchy R."/>
            <person name="Gladieux P."/>
            <person name="Hiltunen Thoren M."/>
            <person name="Johannesson H."/>
        </authorList>
    </citation>
    <scope>NUCLEOTIDE SEQUENCE</scope>
    <source>
        <strain evidence="1">CBS 314.62</strain>
    </source>
</reference>
<evidence type="ECO:0008006" key="3">
    <source>
        <dbReference type="Google" id="ProtNLM"/>
    </source>
</evidence>
<comment type="caution">
    <text evidence="1">The sequence shown here is derived from an EMBL/GenBank/DDBJ whole genome shotgun (WGS) entry which is preliminary data.</text>
</comment>
<dbReference type="PANTHER" id="PTHR34129:SF1">
    <property type="entry name" value="DUF952 DOMAIN-CONTAINING PROTEIN"/>
    <property type="match status" value="1"/>
</dbReference>
<proteinExistence type="predicted"/>
<dbReference type="AlphaFoldDB" id="A0AAE0X4Z0"/>
<evidence type="ECO:0000313" key="1">
    <source>
        <dbReference type="EMBL" id="KAK3685062.1"/>
    </source>
</evidence>
<keyword evidence="2" id="KW-1185">Reference proteome</keyword>
<gene>
    <name evidence="1" type="ORF">B0T22DRAFT_442263</name>
</gene>
<dbReference type="EMBL" id="JAULSO010000003">
    <property type="protein sequence ID" value="KAK3685062.1"/>
    <property type="molecule type" value="Genomic_DNA"/>
</dbReference>